<gene>
    <name evidence="2" type="ORF">ZHD862_LOCUS39457</name>
</gene>
<feature type="signal peptide" evidence="1">
    <location>
        <begin position="1"/>
        <end position="20"/>
    </location>
</feature>
<feature type="non-terminal residue" evidence="2">
    <location>
        <position position="81"/>
    </location>
</feature>
<evidence type="ECO:0000313" key="3">
    <source>
        <dbReference type="Proteomes" id="UP000663864"/>
    </source>
</evidence>
<name>A0A815XDJ6_9BILA</name>
<feature type="non-terminal residue" evidence="2">
    <location>
        <position position="1"/>
    </location>
</feature>
<evidence type="ECO:0000313" key="2">
    <source>
        <dbReference type="EMBL" id="CAF1556202.1"/>
    </source>
</evidence>
<dbReference type="Proteomes" id="UP000663864">
    <property type="component" value="Unassembled WGS sequence"/>
</dbReference>
<comment type="caution">
    <text evidence="2">The sequence shown here is derived from an EMBL/GenBank/DDBJ whole genome shotgun (WGS) entry which is preliminary data.</text>
</comment>
<keyword evidence="1" id="KW-0732">Signal</keyword>
<proteinExistence type="predicted"/>
<sequence length="81" mass="9345">LIISMSVFIIILLFFLLSACNHIKRLTNETKHLDNLSNVSEIKPENILLSKPNEILSILIPFNQNNEQVLSNKNYQHESIQ</sequence>
<evidence type="ECO:0000256" key="1">
    <source>
        <dbReference type="SAM" id="SignalP"/>
    </source>
</evidence>
<protein>
    <submittedName>
        <fullName evidence="2">Uncharacterized protein</fullName>
    </submittedName>
</protein>
<dbReference type="EMBL" id="CAJNOT010019162">
    <property type="protein sequence ID" value="CAF1556202.1"/>
    <property type="molecule type" value="Genomic_DNA"/>
</dbReference>
<dbReference type="AlphaFoldDB" id="A0A815XDJ6"/>
<accession>A0A815XDJ6</accession>
<organism evidence="2 3">
    <name type="scientific">Rotaria sordida</name>
    <dbReference type="NCBI Taxonomy" id="392033"/>
    <lineage>
        <taxon>Eukaryota</taxon>
        <taxon>Metazoa</taxon>
        <taxon>Spiralia</taxon>
        <taxon>Gnathifera</taxon>
        <taxon>Rotifera</taxon>
        <taxon>Eurotatoria</taxon>
        <taxon>Bdelloidea</taxon>
        <taxon>Philodinida</taxon>
        <taxon>Philodinidae</taxon>
        <taxon>Rotaria</taxon>
    </lineage>
</organism>
<reference evidence="2" key="1">
    <citation type="submission" date="2021-02" db="EMBL/GenBank/DDBJ databases">
        <authorList>
            <person name="Nowell W R."/>
        </authorList>
    </citation>
    <scope>NUCLEOTIDE SEQUENCE</scope>
</reference>
<feature type="chain" id="PRO_5032351996" evidence="1">
    <location>
        <begin position="21"/>
        <end position="81"/>
    </location>
</feature>